<feature type="chain" id="PRO_5015668081" description="Outer membrane protein with beta-barrel domain" evidence="1">
    <location>
        <begin position="22"/>
        <end position="226"/>
    </location>
</feature>
<organism evidence="2 3">
    <name type="scientific">Spirosoma oryzae</name>
    <dbReference type="NCBI Taxonomy" id="1469603"/>
    <lineage>
        <taxon>Bacteria</taxon>
        <taxon>Pseudomonadati</taxon>
        <taxon>Bacteroidota</taxon>
        <taxon>Cytophagia</taxon>
        <taxon>Cytophagales</taxon>
        <taxon>Cytophagaceae</taxon>
        <taxon>Spirosoma</taxon>
    </lineage>
</organism>
<evidence type="ECO:0000313" key="3">
    <source>
        <dbReference type="Proteomes" id="UP000238375"/>
    </source>
</evidence>
<dbReference type="Proteomes" id="UP000238375">
    <property type="component" value="Unassembled WGS sequence"/>
</dbReference>
<proteinExistence type="predicted"/>
<protein>
    <recommendedName>
        <fullName evidence="4">Outer membrane protein with beta-barrel domain</fullName>
    </recommendedName>
</protein>
<feature type="signal peptide" evidence="1">
    <location>
        <begin position="1"/>
        <end position="21"/>
    </location>
</feature>
<accession>A0A2T0SY20</accession>
<dbReference type="OrthoDB" id="942589at2"/>
<dbReference type="EMBL" id="PVTE01000009">
    <property type="protein sequence ID" value="PRY38314.1"/>
    <property type="molecule type" value="Genomic_DNA"/>
</dbReference>
<dbReference type="RefSeq" id="WP_106138049.1">
    <property type="nucleotide sequence ID" value="NZ_PVTE01000009.1"/>
</dbReference>
<reference evidence="2 3" key="1">
    <citation type="submission" date="2018-03" db="EMBL/GenBank/DDBJ databases">
        <title>Genomic Encyclopedia of Archaeal and Bacterial Type Strains, Phase II (KMG-II): from individual species to whole genera.</title>
        <authorList>
            <person name="Goeker M."/>
        </authorList>
    </citation>
    <scope>NUCLEOTIDE SEQUENCE [LARGE SCALE GENOMIC DNA]</scope>
    <source>
        <strain evidence="2 3">DSM 28354</strain>
    </source>
</reference>
<evidence type="ECO:0008006" key="4">
    <source>
        <dbReference type="Google" id="ProtNLM"/>
    </source>
</evidence>
<evidence type="ECO:0000313" key="2">
    <source>
        <dbReference type="EMBL" id="PRY38314.1"/>
    </source>
</evidence>
<evidence type="ECO:0000256" key="1">
    <source>
        <dbReference type="SAM" id="SignalP"/>
    </source>
</evidence>
<dbReference type="AlphaFoldDB" id="A0A2T0SY20"/>
<gene>
    <name evidence="2" type="ORF">CLV58_10941</name>
</gene>
<comment type="caution">
    <text evidence="2">The sequence shown here is derived from an EMBL/GenBank/DDBJ whole genome shotgun (WGS) entry which is preliminary data.</text>
</comment>
<sequence length="226" mass="24528">MRLLNRLLWITAGSQLLLVSAAVGQRSVALSAVVAPTYTTTNYARQTLYPTSDGQIVEPVHLAGHRGATGFTIGGSLLYTYAPGWTFSTGLLYRQSSMRQERLPIAGEGSTRVSSRSIRLPVAISYRPSLKPLSPYFSLALLTDLPLATRLLATRNGEPTQQLRVRNTLNPTFSAQLGAGGYCQLTDRYALIVQPTLAYTIGRFGGATAFSPSFELGLQLQAVYRL</sequence>
<name>A0A2T0SY20_9BACT</name>
<keyword evidence="3" id="KW-1185">Reference proteome</keyword>
<keyword evidence="1" id="KW-0732">Signal</keyword>